<keyword evidence="2" id="KW-1185">Reference proteome</keyword>
<protein>
    <submittedName>
        <fullName evidence="1">Uncharacterized protein</fullName>
    </submittedName>
</protein>
<reference evidence="1 2" key="1">
    <citation type="journal article" date="2024" name="G3 (Bethesda)">
        <title>Genome assembly of Hibiscus sabdariffa L. provides insights into metabolisms of medicinal natural products.</title>
        <authorList>
            <person name="Kim T."/>
        </authorList>
    </citation>
    <scope>NUCLEOTIDE SEQUENCE [LARGE SCALE GENOMIC DNA]</scope>
    <source>
        <strain evidence="1">TK-2024</strain>
        <tissue evidence="1">Old leaves</tissue>
    </source>
</reference>
<organism evidence="1 2">
    <name type="scientific">Hibiscus sabdariffa</name>
    <name type="common">roselle</name>
    <dbReference type="NCBI Taxonomy" id="183260"/>
    <lineage>
        <taxon>Eukaryota</taxon>
        <taxon>Viridiplantae</taxon>
        <taxon>Streptophyta</taxon>
        <taxon>Embryophyta</taxon>
        <taxon>Tracheophyta</taxon>
        <taxon>Spermatophyta</taxon>
        <taxon>Magnoliopsida</taxon>
        <taxon>eudicotyledons</taxon>
        <taxon>Gunneridae</taxon>
        <taxon>Pentapetalae</taxon>
        <taxon>rosids</taxon>
        <taxon>malvids</taxon>
        <taxon>Malvales</taxon>
        <taxon>Malvaceae</taxon>
        <taxon>Malvoideae</taxon>
        <taxon>Hibiscus</taxon>
    </lineage>
</organism>
<comment type="caution">
    <text evidence="1">The sequence shown here is derived from an EMBL/GenBank/DDBJ whole genome shotgun (WGS) entry which is preliminary data.</text>
</comment>
<gene>
    <name evidence="1" type="ORF">V6N11_021777</name>
</gene>
<name>A0ABR2TH90_9ROSI</name>
<evidence type="ECO:0000313" key="2">
    <source>
        <dbReference type="Proteomes" id="UP001396334"/>
    </source>
</evidence>
<dbReference type="EMBL" id="JBBPBN010000005">
    <property type="protein sequence ID" value="KAK9036852.1"/>
    <property type="molecule type" value="Genomic_DNA"/>
</dbReference>
<proteinExistence type="predicted"/>
<evidence type="ECO:0000313" key="1">
    <source>
        <dbReference type="EMBL" id="KAK9036852.1"/>
    </source>
</evidence>
<sequence length="138" mass="15238">MGEPTPNSEATKTMLALTSFPEEPTPAKSVPGEEHGRASIRKYMICMAWNQRAIFKKIQRMECKSIHLYHHINGPLAGDCSFPPTPLSSNANSIVHATPVDSTNAQAESDPIQIVEEVLKDLGTSAKLNTRRLKRKVE</sequence>
<dbReference type="Proteomes" id="UP001396334">
    <property type="component" value="Unassembled WGS sequence"/>
</dbReference>
<accession>A0ABR2TH90</accession>